<dbReference type="InterPro" id="IPR031531">
    <property type="entry name" value="DNAAF8"/>
</dbReference>
<dbReference type="Ensembl" id="ENSSDAT00000008273.1">
    <property type="protein sequence ID" value="ENSSDAP00000007263.1"/>
    <property type="gene ID" value="ENSSDAG00000006659.1"/>
</dbReference>
<feature type="compositionally biased region" description="Basic and acidic residues" evidence="6">
    <location>
        <begin position="151"/>
        <end position="162"/>
    </location>
</feature>
<dbReference type="GO" id="GO:0070840">
    <property type="term" value="F:dynein complex binding"/>
    <property type="evidence" value="ECO:0007669"/>
    <property type="project" value="InterPro"/>
</dbReference>
<dbReference type="GO" id="GO:0120293">
    <property type="term" value="C:dynein axonemal particle"/>
    <property type="evidence" value="ECO:0007669"/>
    <property type="project" value="UniProtKB-SubCell"/>
</dbReference>
<dbReference type="AlphaFoldDB" id="A0A8C9P944"/>
<evidence type="ECO:0000256" key="5">
    <source>
        <dbReference type="ARBA" id="ARBA00030565"/>
    </source>
</evidence>
<evidence type="ECO:0000256" key="2">
    <source>
        <dbReference type="ARBA" id="ARBA00024177"/>
    </source>
</evidence>
<proteinExistence type="predicted"/>
<name>A0A8C9P944_SPEDA</name>
<reference evidence="7" key="1">
    <citation type="submission" date="2025-08" db="UniProtKB">
        <authorList>
            <consortium name="Ensembl"/>
        </authorList>
    </citation>
    <scope>IDENTIFICATION</scope>
</reference>
<accession>A0A8C9P944</accession>
<sequence length="203" mass="22062">RLLQQLALLCAVQSRAPAPAQKLPADTPQDTEEQEARSRCASTKPGFQAEPCQKLADGMRLRMEPPTIFMDLRPAESPEPSDHQSSGSSSHSSSDSEEDEAEREALEAPLVLLHCRSCTCKSQLLQQLRAFRKGTALPQVPARKGPGGQKALEDATERKEQVKLSTEGQSTQTRLQGGHPRALGDPLEPESAREILVPPLGQL</sequence>
<reference evidence="7" key="2">
    <citation type="submission" date="2025-09" db="UniProtKB">
        <authorList>
            <consortium name="Ensembl"/>
        </authorList>
    </citation>
    <scope>IDENTIFICATION</scope>
</reference>
<evidence type="ECO:0000256" key="1">
    <source>
        <dbReference type="ARBA" id="ARBA00022490"/>
    </source>
</evidence>
<feature type="compositionally biased region" description="Polar residues" evidence="6">
    <location>
        <begin position="163"/>
        <end position="175"/>
    </location>
</feature>
<feature type="region of interest" description="Disordered" evidence="6">
    <location>
        <begin position="137"/>
        <end position="203"/>
    </location>
</feature>
<dbReference type="Proteomes" id="UP000694422">
    <property type="component" value="Unplaced"/>
</dbReference>
<evidence type="ECO:0000256" key="6">
    <source>
        <dbReference type="SAM" id="MobiDB-lite"/>
    </source>
</evidence>
<dbReference type="PANTHER" id="PTHR35977:SF1">
    <property type="entry name" value="DYNEIN AXONEMAL ASSEMBLY FACTOR 8"/>
    <property type="match status" value="1"/>
</dbReference>
<evidence type="ECO:0000313" key="7">
    <source>
        <dbReference type="Ensembl" id="ENSSDAP00000007263.1"/>
    </source>
</evidence>
<keyword evidence="8" id="KW-1185">Reference proteome</keyword>
<comment type="function">
    <text evidence="2">In cyliated cells, dynein axonemal particle-specific protein required for deployment of ODA to the axoneme. Interacts with outer dynein arm (ODA) subunits.</text>
</comment>
<feature type="compositionally biased region" description="Low complexity" evidence="6">
    <location>
        <begin position="83"/>
        <end position="93"/>
    </location>
</feature>
<organism evidence="7 8">
    <name type="scientific">Spermophilus dauricus</name>
    <name type="common">Daurian ground squirrel</name>
    <dbReference type="NCBI Taxonomy" id="99837"/>
    <lineage>
        <taxon>Eukaryota</taxon>
        <taxon>Metazoa</taxon>
        <taxon>Chordata</taxon>
        <taxon>Craniata</taxon>
        <taxon>Vertebrata</taxon>
        <taxon>Euteleostomi</taxon>
        <taxon>Mammalia</taxon>
        <taxon>Eutheria</taxon>
        <taxon>Euarchontoglires</taxon>
        <taxon>Glires</taxon>
        <taxon>Rodentia</taxon>
        <taxon>Sciuromorpha</taxon>
        <taxon>Sciuridae</taxon>
        <taxon>Xerinae</taxon>
        <taxon>Marmotini</taxon>
        <taxon>Spermophilus</taxon>
    </lineage>
</organism>
<keyword evidence="1" id="KW-0963">Cytoplasm</keyword>
<dbReference type="PANTHER" id="PTHR35977">
    <property type="entry name" value="CHROMOSOME 16 OPEN READING FRAME 71"/>
    <property type="match status" value="1"/>
</dbReference>
<evidence type="ECO:0000256" key="4">
    <source>
        <dbReference type="ARBA" id="ARBA00024428"/>
    </source>
</evidence>
<feature type="compositionally biased region" description="Basic and acidic residues" evidence="6">
    <location>
        <begin position="73"/>
        <end position="82"/>
    </location>
</feature>
<evidence type="ECO:0000256" key="3">
    <source>
        <dbReference type="ARBA" id="ARBA00024190"/>
    </source>
</evidence>
<evidence type="ECO:0000313" key="8">
    <source>
        <dbReference type="Proteomes" id="UP000694422"/>
    </source>
</evidence>
<comment type="subcellular location">
    <subcellularLocation>
        <location evidence="3">Dynein axonemal particle</location>
    </subcellularLocation>
</comment>
<feature type="region of interest" description="Disordered" evidence="6">
    <location>
        <begin position="13"/>
        <end position="105"/>
    </location>
</feature>
<protein>
    <recommendedName>
        <fullName evidence="4">Dynein axonemal assembly factor 8</fullName>
    </recommendedName>
    <alternativeName>
        <fullName evidence="5">Dynein axonemal-associated protein 1</fullName>
    </alternativeName>
</protein>
<dbReference type="Pfam" id="PF15773">
    <property type="entry name" value="DAAP1"/>
    <property type="match status" value="1"/>
</dbReference>